<dbReference type="HOGENOM" id="CLU_3065186_0_0_4"/>
<accession>T1XJN8</accession>
<dbReference type="AlphaFoldDB" id="T1XJN8"/>
<dbReference type="KEGG" id="vpd:VAPA_2c02140"/>
<name>T1XJN8_VARPD</name>
<dbReference type="InterPro" id="IPR056127">
    <property type="entry name" value="DUF7710"/>
</dbReference>
<dbReference type="EMBL" id="CP003912">
    <property type="protein sequence ID" value="AGU52776.1"/>
    <property type="molecule type" value="Genomic_DNA"/>
</dbReference>
<evidence type="ECO:0000259" key="1">
    <source>
        <dbReference type="Pfam" id="PF24819"/>
    </source>
</evidence>
<proteinExistence type="predicted"/>
<protein>
    <recommendedName>
        <fullName evidence="1">DUF7710 domain-containing protein</fullName>
    </recommendedName>
</protein>
<evidence type="ECO:0000313" key="2">
    <source>
        <dbReference type="EMBL" id="AGU52776.1"/>
    </source>
</evidence>
<gene>
    <name evidence="2" type="ORF">VAPA_2c02140</name>
</gene>
<organism evidence="2 3">
    <name type="scientific">Variovorax paradoxus B4</name>
    <dbReference type="NCBI Taxonomy" id="1246301"/>
    <lineage>
        <taxon>Bacteria</taxon>
        <taxon>Pseudomonadati</taxon>
        <taxon>Pseudomonadota</taxon>
        <taxon>Betaproteobacteria</taxon>
        <taxon>Burkholderiales</taxon>
        <taxon>Comamonadaceae</taxon>
        <taxon>Variovorax</taxon>
    </lineage>
</organism>
<reference evidence="2 3" key="1">
    <citation type="submission" date="2012-10" db="EMBL/GenBank/DDBJ databases">
        <title>Genome sequence of Variovorax paradoxus B4.</title>
        <authorList>
            <person name="Schuldes J."/>
            <person name="Brandt U."/>
            <person name="Hiessl S."/>
            <person name="Wuebbeler J.H."/>
            <person name="Thuermer A."/>
            <person name="Steinbuechel A."/>
            <person name="Daniel R."/>
        </authorList>
    </citation>
    <scope>NUCLEOTIDE SEQUENCE [LARGE SCALE GENOMIC DNA]</scope>
    <source>
        <strain evidence="2 3">B4</strain>
    </source>
</reference>
<feature type="domain" description="DUF7710" evidence="1">
    <location>
        <begin position="2"/>
        <end position="46"/>
    </location>
</feature>
<dbReference type="Pfam" id="PF24819">
    <property type="entry name" value="DUF7710"/>
    <property type="match status" value="1"/>
</dbReference>
<sequence length="47" mass="5442">MGISVYQWAIDNENFKVKSERDCSPEFIQKFSSAAQEHMHYENGSSD</sequence>
<dbReference type="Proteomes" id="UP000016223">
    <property type="component" value="Chromosome 2"/>
</dbReference>
<evidence type="ECO:0000313" key="3">
    <source>
        <dbReference type="Proteomes" id="UP000016223"/>
    </source>
</evidence>